<dbReference type="Proteomes" id="UP000651156">
    <property type="component" value="Unassembled WGS sequence"/>
</dbReference>
<comment type="caution">
    <text evidence="2">The sequence shown here is derived from an EMBL/GenBank/DDBJ whole genome shotgun (WGS) entry which is preliminary data.</text>
</comment>
<protein>
    <submittedName>
        <fullName evidence="2">Cupin domain-containing protein</fullName>
    </submittedName>
</protein>
<proteinExistence type="predicted"/>
<dbReference type="RefSeq" id="WP_193930480.1">
    <property type="nucleotide sequence ID" value="NZ_CAWPMZ010000085.1"/>
</dbReference>
<dbReference type="InterPro" id="IPR011051">
    <property type="entry name" value="RmlC_Cupin_sf"/>
</dbReference>
<dbReference type="Gene3D" id="2.60.120.10">
    <property type="entry name" value="Jelly Rolls"/>
    <property type="match status" value="1"/>
</dbReference>
<sequence>MTSTLQSQQASTMLNSVTGDRMTIFCTTQDSHGKSFKAQYVLPPKANGSPLHYHNSITETFEVLSGSLEMELGTKGNIKILQPGEIVCVPAGMPHSFRNSSNNEVIFVSEVLPPRQFEQFIRAMYGLANDGRVNQAGMPTNILHLAVILQKADLVLVAPPLFMLVQKLIITSLARLAYLLGVERSLVKYWSN</sequence>
<dbReference type="EMBL" id="JADEWN010000004">
    <property type="protein sequence ID" value="MBE9189261.1"/>
    <property type="molecule type" value="Genomic_DNA"/>
</dbReference>
<evidence type="ECO:0000313" key="2">
    <source>
        <dbReference type="EMBL" id="MBE9189261.1"/>
    </source>
</evidence>
<dbReference type="InterPro" id="IPR053146">
    <property type="entry name" value="QDO-like"/>
</dbReference>
<reference evidence="2 3" key="1">
    <citation type="submission" date="2020-10" db="EMBL/GenBank/DDBJ databases">
        <authorList>
            <person name="Castelo-Branco R."/>
            <person name="Eusebio N."/>
            <person name="Adriana R."/>
            <person name="Vieira A."/>
            <person name="Brugerolle De Fraissinette N."/>
            <person name="Rezende De Castro R."/>
            <person name="Schneider M.P."/>
            <person name="Vasconcelos V."/>
            <person name="Leao P.N."/>
        </authorList>
    </citation>
    <scope>NUCLEOTIDE SEQUENCE [LARGE SCALE GENOMIC DNA]</scope>
    <source>
        <strain evidence="2 3">LEGE 06123</strain>
    </source>
</reference>
<dbReference type="PANTHER" id="PTHR36440:SF1">
    <property type="entry name" value="PUTATIVE (AFU_ORTHOLOGUE AFUA_8G07350)-RELATED"/>
    <property type="match status" value="1"/>
</dbReference>
<dbReference type="PANTHER" id="PTHR36440">
    <property type="entry name" value="PUTATIVE (AFU_ORTHOLOGUE AFUA_8G07350)-RELATED"/>
    <property type="match status" value="1"/>
</dbReference>
<dbReference type="InterPro" id="IPR014710">
    <property type="entry name" value="RmlC-like_jellyroll"/>
</dbReference>
<dbReference type="SUPFAM" id="SSF51182">
    <property type="entry name" value="RmlC-like cupins"/>
    <property type="match status" value="1"/>
</dbReference>
<dbReference type="Pfam" id="PF07883">
    <property type="entry name" value="Cupin_2"/>
    <property type="match status" value="1"/>
</dbReference>
<keyword evidence="3" id="KW-1185">Reference proteome</keyword>
<gene>
    <name evidence="2" type="ORF">IQ230_02525</name>
</gene>
<evidence type="ECO:0000259" key="1">
    <source>
        <dbReference type="Pfam" id="PF07883"/>
    </source>
</evidence>
<evidence type="ECO:0000313" key="3">
    <source>
        <dbReference type="Proteomes" id="UP000651156"/>
    </source>
</evidence>
<feature type="domain" description="Cupin type-2" evidence="1">
    <location>
        <begin position="41"/>
        <end position="108"/>
    </location>
</feature>
<organism evidence="2 3">
    <name type="scientific">Gloeocapsopsis crepidinum LEGE 06123</name>
    <dbReference type="NCBI Taxonomy" id="588587"/>
    <lineage>
        <taxon>Bacteria</taxon>
        <taxon>Bacillati</taxon>
        <taxon>Cyanobacteriota</taxon>
        <taxon>Cyanophyceae</taxon>
        <taxon>Oscillatoriophycideae</taxon>
        <taxon>Chroococcales</taxon>
        <taxon>Chroococcaceae</taxon>
        <taxon>Gloeocapsopsis</taxon>
    </lineage>
</organism>
<dbReference type="InterPro" id="IPR013096">
    <property type="entry name" value="Cupin_2"/>
</dbReference>
<name>A0ABR9ULU4_9CHRO</name>
<accession>A0ABR9ULU4</accession>